<dbReference type="InterPro" id="IPR003594">
    <property type="entry name" value="HATPase_dom"/>
</dbReference>
<dbReference type="InterPro" id="IPR003661">
    <property type="entry name" value="HisK_dim/P_dom"/>
</dbReference>
<keyword evidence="5" id="KW-0418">Kinase</keyword>
<accession>A0A923S3H1</accession>
<dbReference type="Gene3D" id="1.10.287.130">
    <property type="match status" value="1"/>
</dbReference>
<dbReference type="InterPro" id="IPR050351">
    <property type="entry name" value="BphY/WalK/GraS-like"/>
</dbReference>
<dbReference type="InterPro" id="IPR004358">
    <property type="entry name" value="Sig_transdc_His_kin-like_C"/>
</dbReference>
<dbReference type="SMART" id="SM00388">
    <property type="entry name" value="HisKA"/>
    <property type="match status" value="1"/>
</dbReference>
<name>A0A923S3H1_9BURK</name>
<keyword evidence="4" id="KW-0808">Transferase</keyword>
<keyword evidence="3 6" id="KW-0597">Phosphoprotein</keyword>
<dbReference type="SUPFAM" id="SSF47384">
    <property type="entry name" value="Homodimeric domain of signal transducing histidine kinase"/>
    <property type="match status" value="1"/>
</dbReference>
<dbReference type="InterPro" id="IPR036890">
    <property type="entry name" value="HATPase_C_sf"/>
</dbReference>
<evidence type="ECO:0000256" key="1">
    <source>
        <dbReference type="ARBA" id="ARBA00000085"/>
    </source>
</evidence>
<dbReference type="RefSeq" id="WP_187082887.1">
    <property type="nucleotide sequence ID" value="NZ_JACORU010000006.1"/>
</dbReference>
<dbReference type="PROSITE" id="PS50109">
    <property type="entry name" value="HIS_KIN"/>
    <property type="match status" value="1"/>
</dbReference>
<dbReference type="Pfam" id="PF00512">
    <property type="entry name" value="HisKA"/>
    <property type="match status" value="1"/>
</dbReference>
<feature type="domain" description="Histidine kinase" evidence="7">
    <location>
        <begin position="150"/>
        <end position="360"/>
    </location>
</feature>
<dbReference type="GO" id="GO:0030295">
    <property type="term" value="F:protein kinase activator activity"/>
    <property type="evidence" value="ECO:0007669"/>
    <property type="project" value="TreeGrafter"/>
</dbReference>
<dbReference type="SMART" id="SM00387">
    <property type="entry name" value="HATPase_c"/>
    <property type="match status" value="1"/>
</dbReference>
<evidence type="ECO:0000259" key="8">
    <source>
        <dbReference type="PROSITE" id="PS50110"/>
    </source>
</evidence>
<evidence type="ECO:0000313" key="9">
    <source>
        <dbReference type="EMBL" id="MBC5766416.1"/>
    </source>
</evidence>
<comment type="catalytic activity">
    <reaction evidence="1">
        <text>ATP + protein L-histidine = ADP + protein N-phospho-L-histidine.</text>
        <dbReference type="EC" id="2.7.13.3"/>
    </reaction>
</comment>
<dbReference type="CDD" id="cd00082">
    <property type="entry name" value="HisKA"/>
    <property type="match status" value="1"/>
</dbReference>
<dbReference type="Pfam" id="PF00072">
    <property type="entry name" value="Response_reg"/>
    <property type="match status" value="1"/>
</dbReference>
<dbReference type="GO" id="GO:0000155">
    <property type="term" value="F:phosphorelay sensor kinase activity"/>
    <property type="evidence" value="ECO:0007669"/>
    <property type="project" value="InterPro"/>
</dbReference>
<evidence type="ECO:0000256" key="6">
    <source>
        <dbReference type="PROSITE-ProRule" id="PRU00169"/>
    </source>
</evidence>
<keyword evidence="10" id="KW-1185">Reference proteome</keyword>
<evidence type="ECO:0000259" key="7">
    <source>
        <dbReference type="PROSITE" id="PS50109"/>
    </source>
</evidence>
<evidence type="ECO:0000256" key="2">
    <source>
        <dbReference type="ARBA" id="ARBA00012438"/>
    </source>
</evidence>
<dbReference type="EMBL" id="JACORU010000006">
    <property type="protein sequence ID" value="MBC5766416.1"/>
    <property type="molecule type" value="Genomic_DNA"/>
</dbReference>
<dbReference type="Gene3D" id="3.40.50.2300">
    <property type="match status" value="1"/>
</dbReference>
<reference evidence="9" key="1">
    <citation type="submission" date="2020-08" db="EMBL/GenBank/DDBJ databases">
        <title>Ramlibacter sp. GTP1 16S ribosomal RNA gene genome sequencing and assembly.</title>
        <authorList>
            <person name="Kang M."/>
        </authorList>
    </citation>
    <scope>NUCLEOTIDE SEQUENCE</scope>
    <source>
        <strain evidence="9">GTP1</strain>
    </source>
</reference>
<gene>
    <name evidence="9" type="ORF">H8R02_18245</name>
</gene>
<evidence type="ECO:0000256" key="4">
    <source>
        <dbReference type="ARBA" id="ARBA00022679"/>
    </source>
</evidence>
<dbReference type="PROSITE" id="PS50110">
    <property type="entry name" value="RESPONSE_REGULATORY"/>
    <property type="match status" value="1"/>
</dbReference>
<comment type="caution">
    <text evidence="9">The sequence shown here is derived from an EMBL/GenBank/DDBJ whole genome shotgun (WGS) entry which is preliminary data.</text>
</comment>
<evidence type="ECO:0000256" key="5">
    <source>
        <dbReference type="ARBA" id="ARBA00022777"/>
    </source>
</evidence>
<feature type="domain" description="Response regulatory" evidence="8">
    <location>
        <begin position="7"/>
        <end position="121"/>
    </location>
</feature>
<dbReference type="InterPro" id="IPR036097">
    <property type="entry name" value="HisK_dim/P_sf"/>
</dbReference>
<dbReference type="GO" id="GO:0007234">
    <property type="term" value="P:osmosensory signaling via phosphorelay pathway"/>
    <property type="evidence" value="ECO:0007669"/>
    <property type="project" value="TreeGrafter"/>
</dbReference>
<sequence length="360" mass="39085">MTEAQPTIVAIDDKETNLKLLRAYLLTEPYRFVGFTDPEVALRSVTADPPALVLLDLMMPVLDGFAMLELLKDAVPQVPVLVVTAVHDRDARLRGLAAGARDYLTKPVDRHELLIRVRNLVALKQSADALQGALHELRIANRDLQAFAGSLAHDLQQPLTTIGAFAQVMQQGEPLSAANIGHLRRIASAADTAGRMVKGLLEFARLGQAQVRKVPVDLNQVVAEARAALPPRDGTPAPKWTVARLPVVQGDTALLLMAFVNLLSNAVKYSRTQPQPVITIDARNEGGWVHAVSVRDNGVGFDMAQAGRLFTPFERLHKPDEFEGTGMGLANVRRIMEKLGGEVTADSQPGKGAVFTLVFR</sequence>
<dbReference type="PANTHER" id="PTHR42878:SF15">
    <property type="entry name" value="BACTERIOPHYTOCHROME"/>
    <property type="match status" value="1"/>
</dbReference>
<dbReference type="Gene3D" id="3.30.565.10">
    <property type="entry name" value="Histidine kinase-like ATPase, C-terminal domain"/>
    <property type="match status" value="1"/>
</dbReference>
<dbReference type="Proteomes" id="UP000596827">
    <property type="component" value="Unassembled WGS sequence"/>
</dbReference>
<dbReference type="AlphaFoldDB" id="A0A923S3H1"/>
<dbReference type="PRINTS" id="PR00344">
    <property type="entry name" value="BCTRLSENSOR"/>
</dbReference>
<dbReference type="SMART" id="SM00448">
    <property type="entry name" value="REC"/>
    <property type="match status" value="1"/>
</dbReference>
<dbReference type="Pfam" id="PF02518">
    <property type="entry name" value="HATPase_c"/>
    <property type="match status" value="1"/>
</dbReference>
<dbReference type="InterPro" id="IPR005467">
    <property type="entry name" value="His_kinase_dom"/>
</dbReference>
<evidence type="ECO:0000313" key="10">
    <source>
        <dbReference type="Proteomes" id="UP000596827"/>
    </source>
</evidence>
<evidence type="ECO:0000256" key="3">
    <source>
        <dbReference type="ARBA" id="ARBA00022553"/>
    </source>
</evidence>
<dbReference type="InterPro" id="IPR011006">
    <property type="entry name" value="CheY-like_superfamily"/>
</dbReference>
<organism evidence="9 10">
    <name type="scientific">Ramlibacter albus</name>
    <dbReference type="NCBI Taxonomy" id="2079448"/>
    <lineage>
        <taxon>Bacteria</taxon>
        <taxon>Pseudomonadati</taxon>
        <taxon>Pseudomonadota</taxon>
        <taxon>Betaproteobacteria</taxon>
        <taxon>Burkholderiales</taxon>
        <taxon>Comamonadaceae</taxon>
        <taxon>Ramlibacter</taxon>
    </lineage>
</organism>
<proteinExistence type="predicted"/>
<dbReference type="InterPro" id="IPR001789">
    <property type="entry name" value="Sig_transdc_resp-reg_receiver"/>
</dbReference>
<dbReference type="GO" id="GO:0000156">
    <property type="term" value="F:phosphorelay response regulator activity"/>
    <property type="evidence" value="ECO:0007669"/>
    <property type="project" value="TreeGrafter"/>
</dbReference>
<protein>
    <recommendedName>
        <fullName evidence="2">histidine kinase</fullName>
        <ecNumber evidence="2">2.7.13.3</ecNumber>
    </recommendedName>
</protein>
<dbReference type="PANTHER" id="PTHR42878">
    <property type="entry name" value="TWO-COMPONENT HISTIDINE KINASE"/>
    <property type="match status" value="1"/>
</dbReference>
<dbReference type="SUPFAM" id="SSF55874">
    <property type="entry name" value="ATPase domain of HSP90 chaperone/DNA topoisomerase II/histidine kinase"/>
    <property type="match status" value="1"/>
</dbReference>
<feature type="modified residue" description="4-aspartylphosphate" evidence="6">
    <location>
        <position position="56"/>
    </location>
</feature>
<dbReference type="EC" id="2.7.13.3" evidence="2"/>
<dbReference type="SUPFAM" id="SSF52172">
    <property type="entry name" value="CheY-like"/>
    <property type="match status" value="1"/>
</dbReference>